<name>A0ABD2YYP1_9GENT</name>
<sequence length="480" mass="52632">MSKSKAHILIFPYPAQGHMLPLLDLTHQLSTRGLEEITILVTPKNLPLLNPILSKNPSIQTLVLPFPSHPSIPPGVENVKDLPAGGFRAMMYTLSNLRNPIKEWFRNHPSPPTAIISDIFLGWTNNLASELGIPRYVFSPSGGLGYSIVCCLWSDLPKRKDPFNDGELVSFPKLPNCHVYPWWQISPVYRSFVASENDPISMSIKETFFGNLASFGVVINTCFELESVYLDHLKDVFGNDRVWAVGPVLPFDDLSGRAERGGSSSILASDILKWLDKCEDQESVIYVCFGSQAVLTNEQMEALTLGLEKSGVKFILSVKGATKGHKEAEKYGLIPSGFEERVAGRGLVIKGWSPQVLILGHCAVGAFLTHCGWNSVLEGIEAGVPMLAWPMSADQFVNATLVVDEMKIGVKVCEGDKAVPDSNDLAGILANAIGGFQEERRRAKEMHKAALNAVREGGSSFKNLEDLVLHFSEEASKSKN</sequence>
<evidence type="ECO:0000313" key="6">
    <source>
        <dbReference type="Proteomes" id="UP001630127"/>
    </source>
</evidence>
<keyword evidence="3" id="KW-0328">Glycosyltransferase</keyword>
<proteinExistence type="inferred from homology"/>
<dbReference type="InterPro" id="IPR035595">
    <property type="entry name" value="UDP_glycos_trans_CS"/>
</dbReference>
<gene>
    <name evidence="5" type="ORF">ACH5RR_025116</name>
</gene>
<dbReference type="Gene3D" id="3.40.50.2000">
    <property type="entry name" value="Glycogen Phosphorylase B"/>
    <property type="match status" value="2"/>
</dbReference>
<evidence type="ECO:0000256" key="2">
    <source>
        <dbReference type="ARBA" id="ARBA00022679"/>
    </source>
</evidence>
<organism evidence="5 6">
    <name type="scientific">Cinchona calisaya</name>
    <dbReference type="NCBI Taxonomy" id="153742"/>
    <lineage>
        <taxon>Eukaryota</taxon>
        <taxon>Viridiplantae</taxon>
        <taxon>Streptophyta</taxon>
        <taxon>Embryophyta</taxon>
        <taxon>Tracheophyta</taxon>
        <taxon>Spermatophyta</taxon>
        <taxon>Magnoliopsida</taxon>
        <taxon>eudicotyledons</taxon>
        <taxon>Gunneridae</taxon>
        <taxon>Pentapetalae</taxon>
        <taxon>asterids</taxon>
        <taxon>lamiids</taxon>
        <taxon>Gentianales</taxon>
        <taxon>Rubiaceae</taxon>
        <taxon>Cinchonoideae</taxon>
        <taxon>Cinchoneae</taxon>
        <taxon>Cinchona</taxon>
    </lineage>
</organism>
<dbReference type="PANTHER" id="PTHR48047:SF8">
    <property type="entry name" value="FLAVONOL 3-O-GLUCOSYLTRANSFERASE UGT89B1"/>
    <property type="match status" value="1"/>
</dbReference>
<evidence type="ECO:0000313" key="5">
    <source>
        <dbReference type="EMBL" id="KAL3512399.1"/>
    </source>
</evidence>
<comment type="similarity">
    <text evidence="1 3">Belongs to the UDP-glycosyltransferase family.</text>
</comment>
<dbReference type="EC" id="2.4.1.-" evidence="4"/>
<dbReference type="GO" id="GO:0008194">
    <property type="term" value="F:UDP-glycosyltransferase activity"/>
    <property type="evidence" value="ECO:0007669"/>
    <property type="project" value="UniProtKB-ARBA"/>
</dbReference>
<keyword evidence="2 3" id="KW-0808">Transferase</keyword>
<dbReference type="AlphaFoldDB" id="A0ABD2YYP1"/>
<dbReference type="GO" id="GO:0016758">
    <property type="term" value="F:hexosyltransferase activity"/>
    <property type="evidence" value="ECO:0007669"/>
    <property type="project" value="UniProtKB-ARBA"/>
</dbReference>
<dbReference type="PANTHER" id="PTHR48047">
    <property type="entry name" value="GLYCOSYLTRANSFERASE"/>
    <property type="match status" value="1"/>
</dbReference>
<comment type="caution">
    <text evidence="5">The sequence shown here is derived from an EMBL/GenBank/DDBJ whole genome shotgun (WGS) entry which is preliminary data.</text>
</comment>
<dbReference type="PROSITE" id="PS00375">
    <property type="entry name" value="UDPGT"/>
    <property type="match status" value="1"/>
</dbReference>
<evidence type="ECO:0000256" key="1">
    <source>
        <dbReference type="ARBA" id="ARBA00009995"/>
    </source>
</evidence>
<protein>
    <recommendedName>
        <fullName evidence="4">Glycosyltransferase</fullName>
        <ecNumber evidence="4">2.4.1.-</ecNumber>
    </recommendedName>
</protein>
<evidence type="ECO:0000256" key="3">
    <source>
        <dbReference type="RuleBase" id="RU003718"/>
    </source>
</evidence>
<dbReference type="EMBL" id="JBJUIK010000011">
    <property type="protein sequence ID" value="KAL3512399.1"/>
    <property type="molecule type" value="Genomic_DNA"/>
</dbReference>
<dbReference type="FunFam" id="3.40.50.2000:FF:000143">
    <property type="entry name" value="UDP-glycosyltransferase 89B1"/>
    <property type="match status" value="1"/>
</dbReference>
<dbReference type="InterPro" id="IPR002213">
    <property type="entry name" value="UDP_glucos_trans"/>
</dbReference>
<dbReference type="Proteomes" id="UP001630127">
    <property type="component" value="Unassembled WGS sequence"/>
</dbReference>
<evidence type="ECO:0000256" key="4">
    <source>
        <dbReference type="RuleBase" id="RU362057"/>
    </source>
</evidence>
<reference evidence="5 6" key="1">
    <citation type="submission" date="2024-11" db="EMBL/GenBank/DDBJ databases">
        <title>A near-complete genome assembly of Cinchona calisaya.</title>
        <authorList>
            <person name="Lian D.C."/>
            <person name="Zhao X.W."/>
            <person name="Wei L."/>
        </authorList>
    </citation>
    <scope>NUCLEOTIDE SEQUENCE [LARGE SCALE GENOMIC DNA]</scope>
    <source>
        <tissue evidence="5">Nenye</tissue>
    </source>
</reference>
<dbReference type="Pfam" id="PF00201">
    <property type="entry name" value="UDPGT"/>
    <property type="match status" value="1"/>
</dbReference>
<accession>A0ABD2YYP1</accession>
<dbReference type="CDD" id="cd03784">
    <property type="entry name" value="GT1_Gtf-like"/>
    <property type="match status" value="1"/>
</dbReference>
<dbReference type="SUPFAM" id="SSF53756">
    <property type="entry name" value="UDP-Glycosyltransferase/glycogen phosphorylase"/>
    <property type="match status" value="1"/>
</dbReference>
<keyword evidence="6" id="KW-1185">Reference proteome</keyword>
<dbReference type="FunFam" id="3.40.50.2000:FF:000064">
    <property type="entry name" value="Glycosyltransferase"/>
    <property type="match status" value="1"/>
</dbReference>